<accession>A0A380YKY6</accession>
<gene>
    <name evidence="2" type="primary">rfbE_1</name>
    <name evidence="2" type="ORF">NCTC11155_01367</name>
</gene>
<dbReference type="GO" id="GO:0047732">
    <property type="term" value="F:CDP-abequose epimerase activity"/>
    <property type="evidence" value="ECO:0007669"/>
    <property type="project" value="UniProtKB-EC"/>
</dbReference>
<proteinExistence type="predicted"/>
<name>A0A380YKY6_9BACE</name>
<dbReference type="EC" id="5.1.3.-" evidence="2"/>
<dbReference type="STRING" id="483216.BACEGG_02470"/>
<dbReference type="EC" id="5.1.3.10" evidence="2"/>
<dbReference type="InterPro" id="IPR016040">
    <property type="entry name" value="NAD(P)-bd_dom"/>
</dbReference>
<dbReference type="PANTHER" id="PTHR43000">
    <property type="entry name" value="DTDP-D-GLUCOSE 4,6-DEHYDRATASE-RELATED"/>
    <property type="match status" value="1"/>
</dbReference>
<evidence type="ECO:0000259" key="1">
    <source>
        <dbReference type="Pfam" id="PF16363"/>
    </source>
</evidence>
<dbReference type="Proteomes" id="UP000254424">
    <property type="component" value="Unassembled WGS sequence"/>
</dbReference>
<feature type="domain" description="NAD(P)-binding" evidence="1">
    <location>
        <begin position="4"/>
        <end position="331"/>
    </location>
</feature>
<dbReference type="Pfam" id="PF16363">
    <property type="entry name" value="GDP_Man_Dehyd"/>
    <property type="match status" value="1"/>
</dbReference>
<dbReference type="Gene3D" id="3.40.50.720">
    <property type="entry name" value="NAD(P)-binding Rossmann-like Domain"/>
    <property type="match status" value="1"/>
</dbReference>
<reference evidence="2 3" key="1">
    <citation type="submission" date="2018-06" db="EMBL/GenBank/DDBJ databases">
        <authorList>
            <consortium name="Pathogen Informatics"/>
            <person name="Doyle S."/>
        </authorList>
    </citation>
    <scope>NUCLEOTIDE SEQUENCE [LARGE SCALE GENOMIC DNA]</scope>
    <source>
        <strain evidence="2 3">NCTC11155</strain>
    </source>
</reference>
<organism evidence="2 3">
    <name type="scientific">Bacteroides eggerthii</name>
    <dbReference type="NCBI Taxonomy" id="28111"/>
    <lineage>
        <taxon>Bacteria</taxon>
        <taxon>Pseudomonadati</taxon>
        <taxon>Bacteroidota</taxon>
        <taxon>Bacteroidia</taxon>
        <taxon>Bacteroidales</taxon>
        <taxon>Bacteroidaceae</taxon>
        <taxon>Bacteroides</taxon>
    </lineage>
</organism>
<evidence type="ECO:0000313" key="3">
    <source>
        <dbReference type="Proteomes" id="UP000254424"/>
    </source>
</evidence>
<dbReference type="SUPFAM" id="SSF51735">
    <property type="entry name" value="NAD(P)-binding Rossmann-fold domains"/>
    <property type="match status" value="1"/>
</dbReference>
<protein>
    <submittedName>
        <fullName evidence="2">DNTP-hexose dehydratase-epimerase</fullName>
        <ecNumber evidence="2">5.1.3.-</ecNumber>
        <ecNumber evidence="2">5.1.3.10</ecNumber>
    </submittedName>
</protein>
<evidence type="ECO:0000313" key="2">
    <source>
        <dbReference type="EMBL" id="SUV29384.1"/>
    </source>
</evidence>
<dbReference type="RefSeq" id="WP_004290791.1">
    <property type="nucleotide sequence ID" value="NZ_CABKNQ010000018.1"/>
</dbReference>
<dbReference type="InterPro" id="IPR036291">
    <property type="entry name" value="NAD(P)-bd_dom_sf"/>
</dbReference>
<dbReference type="OrthoDB" id="9801785at2"/>
<sequence>MRYLITGGCGFVGSNLAAEVLKRGEELFIIDNLFRHGSNENLTWLRSQGEFKYYPYDTRNINDVETVIKAVKPNYIFHLAGQVAMTTSIDNPRLDLETNAIGTFNVLDSVRKYSPDTVILYSSTNKVYGDFEYLSFREDKTRYVCEEYPNGFPETISLDFHSPYGCSKGCADQYLLDFHRIYGLKTIVFRHSSMYGSNQHATYDQGWIGWFCQKALEIKNGTLKEPFTISGTGKQVRDVLHGEDIVNLYFSAKDVEKAYGQVFNIGGGINNSLSLLELFKLLEQKLGIKMQYTQLPWRESDQKVFVADINKAANFFNWKPKTTKEEGLNLMINWLIKNC</sequence>
<keyword evidence="2" id="KW-0413">Isomerase</keyword>
<dbReference type="EMBL" id="UFSX01000001">
    <property type="protein sequence ID" value="SUV29384.1"/>
    <property type="molecule type" value="Genomic_DNA"/>
</dbReference>
<dbReference type="AlphaFoldDB" id="A0A380YKY6"/>
<dbReference type="GeneID" id="93071278"/>